<gene>
    <name evidence="4" type="ORF">O6P32_05545</name>
</gene>
<dbReference type="Pfam" id="PF04773">
    <property type="entry name" value="FecR"/>
    <property type="match status" value="1"/>
</dbReference>
<keyword evidence="1" id="KW-0812">Transmembrane</keyword>
<sequence>MKSDLLQRYISGEVSEAEKKQVTEWIQADPEHLREYLAQRKLYDIALWQTETVEEQGLGKKNIFALRSIVLAVAKIAAIVTVVFFITYYRANKEREKMSYQSVYVPAGQRAELTLTDGTKVWLNSCTTLKFPTNFQEASRDVLLDGEGFFKVAKNEDVPFVVKTGKYDVKVLGTEFNVLAYSTDSIWETSLLKGSVEIQTNGMKKLRLEPNTMARLQGNSLVKQHIKKMEYFRWREGLICFDNVSVEDMIEKLKLYYGVDIVVNNPEILNNRYTGKFRAGDGIEHVLKVLRLKNQFTYEKDDETNRIIIN</sequence>
<evidence type="ECO:0000259" key="3">
    <source>
        <dbReference type="Pfam" id="PF16344"/>
    </source>
</evidence>
<feature type="transmembrane region" description="Helical" evidence="1">
    <location>
        <begin position="64"/>
        <end position="89"/>
    </location>
</feature>
<dbReference type="Gene3D" id="3.55.50.30">
    <property type="match status" value="1"/>
</dbReference>
<evidence type="ECO:0000259" key="2">
    <source>
        <dbReference type="Pfam" id="PF04773"/>
    </source>
</evidence>
<protein>
    <submittedName>
        <fullName evidence="4">FecR domain-containing protein</fullName>
    </submittedName>
</protein>
<dbReference type="InterPro" id="IPR032508">
    <property type="entry name" value="FecR_C"/>
</dbReference>
<comment type="caution">
    <text evidence="4">The sequence shown here is derived from an EMBL/GenBank/DDBJ whole genome shotgun (WGS) entry which is preliminary data.</text>
</comment>
<dbReference type="RefSeq" id="WP_269877258.1">
    <property type="nucleotide sequence ID" value="NZ_JAPZVM010000003.1"/>
</dbReference>
<name>A0ABT4PGK4_9BACT</name>
<evidence type="ECO:0000313" key="5">
    <source>
        <dbReference type="Proteomes" id="UP001141933"/>
    </source>
</evidence>
<dbReference type="InterPro" id="IPR006860">
    <property type="entry name" value="FecR"/>
</dbReference>
<feature type="domain" description="Protein FecR C-terminal" evidence="3">
    <location>
        <begin position="239"/>
        <end position="309"/>
    </location>
</feature>
<keyword evidence="1" id="KW-1133">Transmembrane helix</keyword>
<dbReference type="PANTHER" id="PTHR30273">
    <property type="entry name" value="PERIPLASMIC SIGNAL SENSOR AND SIGMA FACTOR ACTIVATOR FECR-RELATED"/>
    <property type="match status" value="1"/>
</dbReference>
<dbReference type="PIRSF" id="PIRSF018266">
    <property type="entry name" value="FecR"/>
    <property type="match status" value="1"/>
</dbReference>
<feature type="domain" description="FecR protein" evidence="2">
    <location>
        <begin position="104"/>
        <end position="197"/>
    </location>
</feature>
<keyword evidence="5" id="KW-1185">Reference proteome</keyword>
<accession>A0ABT4PGK4</accession>
<dbReference type="EMBL" id="JAPZVM010000003">
    <property type="protein sequence ID" value="MCZ8372175.1"/>
    <property type="molecule type" value="Genomic_DNA"/>
</dbReference>
<evidence type="ECO:0000313" key="4">
    <source>
        <dbReference type="EMBL" id="MCZ8372175.1"/>
    </source>
</evidence>
<organism evidence="4 5">
    <name type="scientific">Phocaeicola acetigenes</name>
    <dbReference type="NCBI Taxonomy" id="3016083"/>
    <lineage>
        <taxon>Bacteria</taxon>
        <taxon>Pseudomonadati</taxon>
        <taxon>Bacteroidota</taxon>
        <taxon>Bacteroidia</taxon>
        <taxon>Bacteroidales</taxon>
        <taxon>Bacteroidaceae</taxon>
        <taxon>Phocaeicola</taxon>
    </lineage>
</organism>
<reference evidence="4" key="1">
    <citation type="submission" date="2022-12" db="EMBL/GenBank/DDBJ databases">
        <title>Phocaeicola acetigenes sp. nov., isolated feces from a healthy human.</title>
        <authorList>
            <person name="Do H."/>
            <person name="Ha Y.B."/>
            <person name="Kim J.-S."/>
            <person name="Suh M.K."/>
            <person name="Kim H.S."/>
            <person name="Lee J.-S."/>
        </authorList>
    </citation>
    <scope>NUCLEOTIDE SEQUENCE</scope>
    <source>
        <strain evidence="4">KGMB11183</strain>
    </source>
</reference>
<dbReference type="Pfam" id="PF16344">
    <property type="entry name" value="FecR_C"/>
    <property type="match status" value="1"/>
</dbReference>
<dbReference type="Gene3D" id="2.60.120.1440">
    <property type="match status" value="1"/>
</dbReference>
<dbReference type="Proteomes" id="UP001141933">
    <property type="component" value="Unassembled WGS sequence"/>
</dbReference>
<dbReference type="InterPro" id="IPR012373">
    <property type="entry name" value="Ferrdict_sens_TM"/>
</dbReference>
<evidence type="ECO:0000256" key="1">
    <source>
        <dbReference type="SAM" id="Phobius"/>
    </source>
</evidence>
<keyword evidence="1" id="KW-0472">Membrane</keyword>
<proteinExistence type="predicted"/>
<dbReference type="PANTHER" id="PTHR30273:SF2">
    <property type="entry name" value="PROTEIN FECR"/>
    <property type="match status" value="1"/>
</dbReference>